<evidence type="ECO:0000313" key="1">
    <source>
        <dbReference type="Proteomes" id="UP000887576"/>
    </source>
</evidence>
<dbReference type="Proteomes" id="UP000887576">
    <property type="component" value="Unplaced"/>
</dbReference>
<accession>A0AC34RDV8</accession>
<organism evidence="1 2">
    <name type="scientific">Panagrolaimus sp. JU765</name>
    <dbReference type="NCBI Taxonomy" id="591449"/>
    <lineage>
        <taxon>Eukaryota</taxon>
        <taxon>Metazoa</taxon>
        <taxon>Ecdysozoa</taxon>
        <taxon>Nematoda</taxon>
        <taxon>Chromadorea</taxon>
        <taxon>Rhabditida</taxon>
        <taxon>Tylenchina</taxon>
        <taxon>Panagrolaimomorpha</taxon>
        <taxon>Panagrolaimoidea</taxon>
        <taxon>Panagrolaimidae</taxon>
        <taxon>Panagrolaimus</taxon>
    </lineage>
</organism>
<evidence type="ECO:0000313" key="2">
    <source>
        <dbReference type="WBParaSite" id="JU765_v2.g6077.t1"/>
    </source>
</evidence>
<name>A0AC34RDV8_9BILA</name>
<reference evidence="2" key="1">
    <citation type="submission" date="2022-11" db="UniProtKB">
        <authorList>
            <consortium name="WormBaseParasite"/>
        </authorList>
    </citation>
    <scope>IDENTIFICATION</scope>
</reference>
<dbReference type="WBParaSite" id="JU765_v2.g6077.t1">
    <property type="protein sequence ID" value="JU765_v2.g6077.t1"/>
    <property type="gene ID" value="JU765_v2.g6077"/>
</dbReference>
<protein>
    <submittedName>
        <fullName evidence="2">Uncharacterized protein</fullName>
    </submittedName>
</protein>
<proteinExistence type="predicted"/>
<sequence>MSANFSRLQKEIISRSRSNRWNDAKLEWELKFIYKSNDETCLCGQKPISELCVLRNNENGNEAVVGNVCVKKFMDMDQADKIFQAFNGVAKGKTKALNEEAINYA</sequence>